<dbReference type="SUPFAM" id="SSF46955">
    <property type="entry name" value="Putative DNA-binding domain"/>
    <property type="match status" value="1"/>
</dbReference>
<dbReference type="OrthoDB" id="9773308at2"/>
<dbReference type="EMBL" id="QPJW01000001">
    <property type="protein sequence ID" value="RCX22834.1"/>
    <property type="molecule type" value="Genomic_DNA"/>
</dbReference>
<dbReference type="Pfam" id="PF13411">
    <property type="entry name" value="MerR_1"/>
    <property type="match status" value="1"/>
</dbReference>
<dbReference type="CDD" id="cd01107">
    <property type="entry name" value="HTH_BmrR"/>
    <property type="match status" value="1"/>
</dbReference>
<reference evidence="3 4" key="1">
    <citation type="submission" date="2018-07" db="EMBL/GenBank/DDBJ databases">
        <title>Genomic Encyclopedia of Type Strains, Phase III (KMG-III): the genomes of soil and plant-associated and newly described type strains.</title>
        <authorList>
            <person name="Whitman W."/>
        </authorList>
    </citation>
    <scope>NUCLEOTIDE SEQUENCE [LARGE SCALE GENOMIC DNA]</scope>
    <source>
        <strain evidence="3 4">CECT 8333</strain>
    </source>
</reference>
<dbReference type="SMART" id="SM00422">
    <property type="entry name" value="HTH_MERR"/>
    <property type="match status" value="1"/>
</dbReference>
<dbReference type="Gene3D" id="3.20.80.10">
    <property type="entry name" value="Regulatory factor, effector binding domain"/>
    <property type="match status" value="1"/>
</dbReference>
<accession>A0A369BTA0</accession>
<evidence type="ECO:0000256" key="1">
    <source>
        <dbReference type="ARBA" id="ARBA00023125"/>
    </source>
</evidence>
<dbReference type="PANTHER" id="PTHR30204:SF97">
    <property type="entry name" value="MERR FAMILY REGULATORY PROTEIN"/>
    <property type="match status" value="1"/>
</dbReference>
<dbReference type="InterPro" id="IPR011256">
    <property type="entry name" value="Reg_factor_effector_dom_sf"/>
</dbReference>
<dbReference type="Gene3D" id="1.10.1660.10">
    <property type="match status" value="1"/>
</dbReference>
<evidence type="ECO:0000259" key="2">
    <source>
        <dbReference type="PROSITE" id="PS50937"/>
    </source>
</evidence>
<sequence length="274" mass="31429">MYKIGVFSKMNRVSIKTLRHYDELGLLHPAYVEEFTGYRYYSADQMPRLHQILVLKEVGLSLQEIKQALEPSATNEQMVALLENKRSEVLQTLIAEQQKIRRIQHHLTMLQKEDNCMNNVIIKALPEVIVASLRRTVANYEAFNSLYPEMGAYMTSQKVKCAEPAYCFTLFHDGEYKDQDIDVEICEAVTEYGKDSQQIKFKKIDAVETAACILHQGSYETIGISYGALFKWIEGNGYDVTGLPRESYIDGIWNKNDPDEWLTEVQIPVTPGEK</sequence>
<keyword evidence="4" id="KW-1185">Reference proteome</keyword>
<evidence type="ECO:0000313" key="4">
    <source>
        <dbReference type="Proteomes" id="UP000253090"/>
    </source>
</evidence>
<dbReference type="InterPro" id="IPR000551">
    <property type="entry name" value="MerR-type_HTH_dom"/>
</dbReference>
<feature type="domain" description="HTH merR-type" evidence="2">
    <location>
        <begin position="1"/>
        <end position="71"/>
    </location>
</feature>
<dbReference type="InterPro" id="IPR009061">
    <property type="entry name" value="DNA-bd_dom_put_sf"/>
</dbReference>
<dbReference type="InterPro" id="IPR047057">
    <property type="entry name" value="MerR_fam"/>
</dbReference>
<name>A0A369BTA0_9BACL</name>
<dbReference type="SUPFAM" id="SSF55136">
    <property type="entry name" value="Probable bacterial effector-binding domain"/>
    <property type="match status" value="1"/>
</dbReference>
<dbReference type="PROSITE" id="PS50937">
    <property type="entry name" value="HTH_MERR_2"/>
    <property type="match status" value="1"/>
</dbReference>
<dbReference type="PANTHER" id="PTHR30204">
    <property type="entry name" value="REDOX-CYCLING DRUG-SENSING TRANSCRIPTIONAL ACTIVATOR SOXR"/>
    <property type="match status" value="1"/>
</dbReference>
<dbReference type="InterPro" id="IPR029442">
    <property type="entry name" value="GyrI-like"/>
</dbReference>
<gene>
    <name evidence="3" type="ORF">DFP94_101419</name>
</gene>
<organism evidence="3 4">
    <name type="scientific">Fontibacillus phaseoli</name>
    <dbReference type="NCBI Taxonomy" id="1416533"/>
    <lineage>
        <taxon>Bacteria</taxon>
        <taxon>Bacillati</taxon>
        <taxon>Bacillota</taxon>
        <taxon>Bacilli</taxon>
        <taxon>Bacillales</taxon>
        <taxon>Paenibacillaceae</taxon>
        <taxon>Fontibacillus</taxon>
    </lineage>
</organism>
<protein>
    <submittedName>
        <fullName evidence="3">DNA-binding transcriptional MerR regulator</fullName>
    </submittedName>
</protein>
<dbReference type="RefSeq" id="WP_114494785.1">
    <property type="nucleotide sequence ID" value="NZ_QPJW01000001.1"/>
</dbReference>
<dbReference type="GO" id="GO:0003700">
    <property type="term" value="F:DNA-binding transcription factor activity"/>
    <property type="evidence" value="ECO:0007669"/>
    <property type="project" value="InterPro"/>
</dbReference>
<dbReference type="Pfam" id="PF06445">
    <property type="entry name" value="GyrI-like"/>
    <property type="match status" value="1"/>
</dbReference>
<dbReference type="Proteomes" id="UP000253090">
    <property type="component" value="Unassembled WGS sequence"/>
</dbReference>
<dbReference type="SMART" id="SM00871">
    <property type="entry name" value="AraC_E_bind"/>
    <property type="match status" value="1"/>
</dbReference>
<keyword evidence="1 3" id="KW-0238">DNA-binding</keyword>
<dbReference type="InterPro" id="IPR010499">
    <property type="entry name" value="AraC_E-bd"/>
</dbReference>
<proteinExistence type="predicted"/>
<dbReference type="AlphaFoldDB" id="A0A369BTA0"/>
<comment type="caution">
    <text evidence="3">The sequence shown here is derived from an EMBL/GenBank/DDBJ whole genome shotgun (WGS) entry which is preliminary data.</text>
</comment>
<dbReference type="GO" id="GO:0003677">
    <property type="term" value="F:DNA binding"/>
    <property type="evidence" value="ECO:0007669"/>
    <property type="project" value="UniProtKB-KW"/>
</dbReference>
<evidence type="ECO:0000313" key="3">
    <source>
        <dbReference type="EMBL" id="RCX22834.1"/>
    </source>
</evidence>